<evidence type="ECO:0000256" key="1">
    <source>
        <dbReference type="SAM" id="MobiDB-lite"/>
    </source>
</evidence>
<sequence>MPKERLRGVWAKPRSCYPQSYSNKDRARLLSEVSKIRLLGPNISDKNIAARLGIPTSTFFDLGRKRENILLSIKDLDMKFNTTTVKRAKGDVVEVEENENENEEDEEETVEDKDNEDEGDFFQLECTSSSSSSPISQRNYTDVEKKHYIQRLDKLRRKDPNLSVSDAAIQCGIAPSIAREFIRSRARRLLQVLEVPSDQRGGGGQRPGVPYPVKERRPQQKSALCAKCADCI</sequence>
<proteinExistence type="predicted"/>
<name>A0A9P6PNY4_9FUNG</name>
<dbReference type="Proteomes" id="UP000726737">
    <property type="component" value="Unassembled WGS sequence"/>
</dbReference>
<protein>
    <submittedName>
        <fullName evidence="2">Uncharacterized protein</fullName>
    </submittedName>
</protein>
<dbReference type="AlphaFoldDB" id="A0A9P6PNY4"/>
<dbReference type="OrthoDB" id="10418957at2759"/>
<organism evidence="2 3">
    <name type="scientific">Mortierella polycephala</name>
    <dbReference type="NCBI Taxonomy" id="41804"/>
    <lineage>
        <taxon>Eukaryota</taxon>
        <taxon>Fungi</taxon>
        <taxon>Fungi incertae sedis</taxon>
        <taxon>Mucoromycota</taxon>
        <taxon>Mortierellomycotina</taxon>
        <taxon>Mortierellomycetes</taxon>
        <taxon>Mortierellales</taxon>
        <taxon>Mortierellaceae</taxon>
        <taxon>Mortierella</taxon>
    </lineage>
</organism>
<accession>A0A9P6PNY4</accession>
<feature type="region of interest" description="Disordered" evidence="1">
    <location>
        <begin position="197"/>
        <end position="216"/>
    </location>
</feature>
<evidence type="ECO:0000313" key="2">
    <source>
        <dbReference type="EMBL" id="KAG0249633.1"/>
    </source>
</evidence>
<gene>
    <name evidence="2" type="ORF">BG011_009064</name>
</gene>
<feature type="region of interest" description="Disordered" evidence="1">
    <location>
        <begin position="93"/>
        <end position="117"/>
    </location>
</feature>
<dbReference type="EMBL" id="JAAAJA010000788">
    <property type="protein sequence ID" value="KAG0249633.1"/>
    <property type="molecule type" value="Genomic_DNA"/>
</dbReference>
<reference evidence="2" key="1">
    <citation type="journal article" date="2020" name="Fungal Divers.">
        <title>Resolving the Mortierellaceae phylogeny through synthesis of multi-gene phylogenetics and phylogenomics.</title>
        <authorList>
            <person name="Vandepol N."/>
            <person name="Liber J."/>
            <person name="Desiro A."/>
            <person name="Na H."/>
            <person name="Kennedy M."/>
            <person name="Barry K."/>
            <person name="Grigoriev I.V."/>
            <person name="Miller A.N."/>
            <person name="O'Donnell K."/>
            <person name="Stajich J.E."/>
            <person name="Bonito G."/>
        </authorList>
    </citation>
    <scope>NUCLEOTIDE SEQUENCE</scope>
    <source>
        <strain evidence="2">KOD948</strain>
    </source>
</reference>
<evidence type="ECO:0000313" key="3">
    <source>
        <dbReference type="Proteomes" id="UP000726737"/>
    </source>
</evidence>
<keyword evidence="3" id="KW-1185">Reference proteome</keyword>
<comment type="caution">
    <text evidence="2">The sequence shown here is derived from an EMBL/GenBank/DDBJ whole genome shotgun (WGS) entry which is preliminary data.</text>
</comment>